<dbReference type="Pfam" id="PF00275">
    <property type="entry name" value="EPSP_synthase"/>
    <property type="match status" value="1"/>
</dbReference>
<keyword evidence="4 7" id="KW-0808">Transferase</keyword>
<dbReference type="NCBIfam" id="TIGR01356">
    <property type="entry name" value="aroA"/>
    <property type="match status" value="1"/>
</dbReference>
<dbReference type="Proteomes" id="UP000051248">
    <property type="component" value="Unassembled WGS sequence"/>
</dbReference>
<dbReference type="InterPro" id="IPR036968">
    <property type="entry name" value="Enolpyruvate_Tfrase_sf"/>
</dbReference>
<organism evidence="9 10">
    <name type="scientific">Companilactobacillus nodensis DSM 19682 = JCM 14932 = NBRC 107160</name>
    <dbReference type="NCBI Taxonomy" id="1423775"/>
    <lineage>
        <taxon>Bacteria</taxon>
        <taxon>Bacillati</taxon>
        <taxon>Bacillota</taxon>
        <taxon>Bacilli</taxon>
        <taxon>Lactobacillales</taxon>
        <taxon>Lactobacillaceae</taxon>
        <taxon>Companilactobacillus</taxon>
    </lineage>
</organism>
<feature type="binding site" evidence="7">
    <location>
        <position position="24"/>
    </location>
    <ligand>
        <name>3-phosphoshikimate</name>
        <dbReference type="ChEBI" id="CHEBI:145989"/>
    </ligand>
</feature>
<feature type="binding site" evidence="7">
    <location>
        <position position="349"/>
    </location>
    <ligand>
        <name>phosphoenolpyruvate</name>
        <dbReference type="ChEBI" id="CHEBI:58702"/>
    </ligand>
</feature>
<proteinExistence type="inferred from homology"/>
<keyword evidence="5 7" id="KW-0057">Aromatic amino acid biosynthesis</keyword>
<reference evidence="9 10" key="1">
    <citation type="journal article" date="2015" name="Genome Announc.">
        <title>Expanding the biotechnology potential of lactobacilli through comparative genomics of 213 strains and associated genera.</title>
        <authorList>
            <person name="Sun Z."/>
            <person name="Harris H.M."/>
            <person name="McCann A."/>
            <person name="Guo C."/>
            <person name="Argimon S."/>
            <person name="Zhang W."/>
            <person name="Yang X."/>
            <person name="Jeffery I.B."/>
            <person name="Cooney J.C."/>
            <person name="Kagawa T.F."/>
            <person name="Liu W."/>
            <person name="Song Y."/>
            <person name="Salvetti E."/>
            <person name="Wrobel A."/>
            <person name="Rasinkangas P."/>
            <person name="Parkhill J."/>
            <person name="Rea M.C."/>
            <person name="O'Sullivan O."/>
            <person name="Ritari J."/>
            <person name="Douillard F.P."/>
            <person name="Paul Ross R."/>
            <person name="Yang R."/>
            <person name="Briner A.E."/>
            <person name="Felis G.E."/>
            <person name="de Vos W.M."/>
            <person name="Barrangou R."/>
            <person name="Klaenhammer T.R."/>
            <person name="Caufield P.W."/>
            <person name="Cui Y."/>
            <person name="Zhang H."/>
            <person name="O'Toole P.W."/>
        </authorList>
    </citation>
    <scope>NUCLEOTIDE SEQUENCE [LARGE SCALE GENOMIC DNA]</scope>
    <source>
        <strain evidence="9 10">DSM 19682</strain>
    </source>
</reference>
<dbReference type="STRING" id="1423775.FD03_GL002056"/>
<comment type="caution">
    <text evidence="9">The sequence shown here is derived from an EMBL/GenBank/DDBJ whole genome shotgun (WGS) entry which is preliminary data.</text>
</comment>
<dbReference type="InterPro" id="IPR013792">
    <property type="entry name" value="RNA3'P_cycl/enolpyr_Trfase_a/b"/>
</dbReference>
<feature type="binding site" evidence="7">
    <location>
        <position position="392"/>
    </location>
    <ligand>
        <name>phosphoenolpyruvate</name>
        <dbReference type="ChEBI" id="CHEBI:58702"/>
    </ligand>
</feature>
<feature type="binding site" evidence="7">
    <location>
        <position position="96"/>
    </location>
    <ligand>
        <name>phosphoenolpyruvate</name>
        <dbReference type="ChEBI" id="CHEBI:58702"/>
    </ligand>
</feature>
<evidence type="ECO:0000256" key="6">
    <source>
        <dbReference type="ARBA" id="ARBA00044633"/>
    </source>
</evidence>
<keyword evidence="10" id="KW-1185">Reference proteome</keyword>
<dbReference type="AlphaFoldDB" id="A0A0R1KAN1"/>
<dbReference type="GO" id="GO:0008652">
    <property type="term" value="P:amino acid biosynthetic process"/>
    <property type="evidence" value="ECO:0007669"/>
    <property type="project" value="UniProtKB-KW"/>
</dbReference>
<feature type="binding site" evidence="7">
    <location>
        <position position="169"/>
    </location>
    <ligand>
        <name>3-phosphoshikimate</name>
        <dbReference type="ChEBI" id="CHEBI:145989"/>
    </ligand>
</feature>
<keyword evidence="3 7" id="KW-0028">Amino-acid biosynthesis</keyword>
<evidence type="ECO:0000259" key="8">
    <source>
        <dbReference type="Pfam" id="PF00275"/>
    </source>
</evidence>
<sequence>MFNFNTQPKKYRFEGDMSVPGDKSIAHRAIILGSLAKGVTQISNFSFSEDLTTTVKLFQTLGVKMHIEPTTKDMIIKGSNRNFEPISHNLNLNNVGELQSLIMGMLAALPDTYTLQGGKFLSKRPSDNLAVLLDDMGAGLTRLSDDYLPLQITGSTNLQGITYQQDIASAQIKSGLIFASLFADSQTEIIRKMPTRNHTEVLANYFGADIEINPDTIVVNPQNTELTGQNLTIPGDFSSAALYIAGALLSEGSNLTLHKVGLNSTRTGLLEVIKQMGAVIEITNHSKNSVEPYGDLVVKSQPLHGTVIKAKQVPFIIDEIPIIALMASQATGKTIIEDVHDVHLQISDRIRNMRVELAKLGIVMDVNDDSIVIQGNQEIHVKDDVDSHNDHRIAMMLCVASNLTATPFQIKNIEAIDISYPDFISDMKKVLIGA</sequence>
<comment type="caution">
    <text evidence="7">Lacks conserved residue(s) required for the propagation of feature annotation.</text>
</comment>
<feature type="binding site" evidence="7">
    <location>
        <position position="171"/>
    </location>
    <ligand>
        <name>3-phosphoshikimate</name>
        <dbReference type="ChEBI" id="CHEBI:145989"/>
    </ligand>
</feature>
<dbReference type="GO" id="GO:0009073">
    <property type="term" value="P:aromatic amino acid family biosynthetic process"/>
    <property type="evidence" value="ECO:0007669"/>
    <property type="project" value="UniProtKB-KW"/>
</dbReference>
<dbReference type="PIRSF" id="PIRSF000505">
    <property type="entry name" value="EPSPS"/>
    <property type="match status" value="1"/>
</dbReference>
<feature type="binding site" evidence="7">
    <location>
        <position position="171"/>
    </location>
    <ligand>
        <name>phosphoenolpyruvate</name>
        <dbReference type="ChEBI" id="CHEBI:58702"/>
    </ligand>
</feature>
<evidence type="ECO:0000313" key="9">
    <source>
        <dbReference type="EMBL" id="KRK80629.1"/>
    </source>
</evidence>
<dbReference type="PANTHER" id="PTHR21090:SF5">
    <property type="entry name" value="PENTAFUNCTIONAL AROM POLYPEPTIDE"/>
    <property type="match status" value="1"/>
</dbReference>
<dbReference type="EMBL" id="AZDZ01000003">
    <property type="protein sequence ID" value="KRK80629.1"/>
    <property type="molecule type" value="Genomic_DNA"/>
</dbReference>
<comment type="catalytic activity">
    <reaction evidence="6">
        <text>3-phosphoshikimate + phosphoenolpyruvate = 5-O-(1-carboxyvinyl)-3-phosphoshikimate + phosphate</text>
        <dbReference type="Rhea" id="RHEA:21256"/>
        <dbReference type="ChEBI" id="CHEBI:43474"/>
        <dbReference type="ChEBI" id="CHEBI:57701"/>
        <dbReference type="ChEBI" id="CHEBI:58702"/>
        <dbReference type="ChEBI" id="CHEBI:145989"/>
        <dbReference type="EC" id="2.5.1.19"/>
    </reaction>
    <physiologicalReaction direction="left-to-right" evidence="6">
        <dbReference type="Rhea" id="RHEA:21257"/>
    </physiologicalReaction>
</comment>
<evidence type="ECO:0000256" key="2">
    <source>
        <dbReference type="ARBA" id="ARBA00009948"/>
    </source>
</evidence>
<dbReference type="GO" id="GO:0003866">
    <property type="term" value="F:3-phosphoshikimate 1-carboxyvinyltransferase activity"/>
    <property type="evidence" value="ECO:0007669"/>
    <property type="project" value="UniProtKB-UniRule"/>
</dbReference>
<keyword evidence="7" id="KW-0963">Cytoplasm</keyword>
<dbReference type="InterPro" id="IPR006264">
    <property type="entry name" value="EPSP_synthase"/>
</dbReference>
<feature type="domain" description="Enolpyruvate transferase" evidence="8">
    <location>
        <begin position="12"/>
        <end position="426"/>
    </location>
</feature>
<evidence type="ECO:0000256" key="1">
    <source>
        <dbReference type="ARBA" id="ARBA00004811"/>
    </source>
</evidence>
<gene>
    <name evidence="7" type="primary">aroA</name>
    <name evidence="9" type="ORF">FD03_GL002056</name>
</gene>
<comment type="subunit">
    <text evidence="7">Monomer.</text>
</comment>
<feature type="binding site" evidence="7">
    <location>
        <position position="345"/>
    </location>
    <ligand>
        <name>3-phosphoshikimate</name>
        <dbReference type="ChEBI" id="CHEBI:145989"/>
    </ligand>
</feature>
<dbReference type="RefSeq" id="WP_025024163.1">
    <property type="nucleotide sequence ID" value="NZ_AZDZ01000003.1"/>
</dbReference>
<feature type="binding site" evidence="7">
    <location>
        <position position="28"/>
    </location>
    <ligand>
        <name>3-phosphoshikimate</name>
        <dbReference type="ChEBI" id="CHEBI:145989"/>
    </ligand>
</feature>
<dbReference type="GO" id="GO:0009423">
    <property type="term" value="P:chorismate biosynthetic process"/>
    <property type="evidence" value="ECO:0007669"/>
    <property type="project" value="UniProtKB-UniRule"/>
</dbReference>
<comment type="pathway">
    <text evidence="1 7">Metabolic intermediate biosynthesis; chorismate biosynthesis; chorismate from D-erythrose 4-phosphate and phosphoenolpyruvate: step 6/7.</text>
</comment>
<dbReference type="PANTHER" id="PTHR21090">
    <property type="entry name" value="AROM/DEHYDROQUINATE SYNTHASE"/>
    <property type="match status" value="1"/>
</dbReference>
<feature type="active site" description="Proton acceptor" evidence="7">
    <location>
        <position position="318"/>
    </location>
</feature>
<accession>A0A0R1KAN1</accession>
<dbReference type="PATRIC" id="fig|1423775.4.peg.2093"/>
<comment type="subcellular location">
    <subcellularLocation>
        <location evidence="7">Cytoplasm</location>
    </subcellularLocation>
</comment>
<comment type="function">
    <text evidence="7">Catalyzes the transfer of the enolpyruvyl moiety of phosphoenolpyruvate (PEP) to the 5-hydroxyl of shikimate-3-phosphate (S3P) to produce enolpyruvyl shikimate-3-phosphate and inorganic phosphate.</text>
</comment>
<dbReference type="CDD" id="cd01556">
    <property type="entry name" value="EPSP_synthase"/>
    <property type="match status" value="1"/>
</dbReference>
<feature type="binding site" evidence="7">
    <location>
        <position position="23"/>
    </location>
    <ligand>
        <name>phosphoenolpyruvate</name>
        <dbReference type="ChEBI" id="CHEBI:58702"/>
    </ligand>
</feature>
<dbReference type="Gene3D" id="3.65.10.10">
    <property type="entry name" value="Enolpyruvate transferase domain"/>
    <property type="match status" value="2"/>
</dbReference>
<name>A0A0R1KAN1_9LACO</name>
<evidence type="ECO:0000313" key="10">
    <source>
        <dbReference type="Proteomes" id="UP000051248"/>
    </source>
</evidence>
<evidence type="ECO:0000256" key="3">
    <source>
        <dbReference type="ARBA" id="ARBA00022605"/>
    </source>
</evidence>
<evidence type="ECO:0000256" key="5">
    <source>
        <dbReference type="ARBA" id="ARBA00023141"/>
    </source>
</evidence>
<feature type="binding site" evidence="7">
    <location>
        <position position="318"/>
    </location>
    <ligand>
        <name>3-phosphoshikimate</name>
        <dbReference type="ChEBI" id="CHEBI:145989"/>
    </ligand>
</feature>
<dbReference type="GO" id="GO:0005737">
    <property type="term" value="C:cytoplasm"/>
    <property type="evidence" value="ECO:0007669"/>
    <property type="project" value="UniProtKB-SubCell"/>
</dbReference>
<dbReference type="eggNOG" id="COG0128">
    <property type="taxonomic scope" value="Bacteria"/>
</dbReference>
<protein>
    <recommendedName>
        <fullName evidence="7">3-phosphoshikimate 1-carboxyvinyltransferase</fullName>
        <ecNumber evidence="7">2.5.1.19</ecNumber>
    </recommendedName>
    <alternativeName>
        <fullName evidence="7">5-enolpyruvylshikimate-3-phosphate synthase</fullName>
        <shortName evidence="7">EPSP synthase</shortName>
        <shortName evidence="7">EPSPS</shortName>
    </alternativeName>
</protein>
<dbReference type="SUPFAM" id="SSF55205">
    <property type="entry name" value="EPT/RTPC-like"/>
    <property type="match status" value="1"/>
</dbReference>
<evidence type="ECO:0000256" key="4">
    <source>
        <dbReference type="ARBA" id="ARBA00022679"/>
    </source>
</evidence>
<dbReference type="InterPro" id="IPR001986">
    <property type="entry name" value="Enolpyruvate_Tfrase_dom"/>
</dbReference>
<evidence type="ECO:0000256" key="7">
    <source>
        <dbReference type="HAMAP-Rule" id="MF_00210"/>
    </source>
</evidence>
<dbReference type="EC" id="2.5.1.19" evidence="7"/>
<dbReference type="UniPathway" id="UPA00053">
    <property type="reaction ID" value="UER00089"/>
</dbReference>
<comment type="similarity">
    <text evidence="2 7">Belongs to the EPSP synthase family.</text>
</comment>
<feature type="binding site" evidence="7">
    <location>
        <position position="23"/>
    </location>
    <ligand>
        <name>3-phosphoshikimate</name>
        <dbReference type="ChEBI" id="CHEBI:145989"/>
    </ligand>
</feature>
<feature type="binding site" evidence="7">
    <location>
        <position position="124"/>
    </location>
    <ligand>
        <name>phosphoenolpyruvate</name>
        <dbReference type="ChEBI" id="CHEBI:58702"/>
    </ligand>
</feature>
<dbReference type="HAMAP" id="MF_00210">
    <property type="entry name" value="EPSP_synth"/>
    <property type="match status" value="1"/>
</dbReference>